<organism evidence="2 3">
    <name type="scientific">Candidatus Glassbacteria bacterium GWA2_58_10</name>
    <dbReference type="NCBI Taxonomy" id="1817865"/>
    <lineage>
        <taxon>Bacteria</taxon>
        <taxon>Candidatus Glassiibacteriota</taxon>
    </lineage>
</organism>
<dbReference type="GO" id="GO:0008757">
    <property type="term" value="F:S-adenosylmethionine-dependent methyltransferase activity"/>
    <property type="evidence" value="ECO:0007669"/>
    <property type="project" value="InterPro"/>
</dbReference>
<protein>
    <recommendedName>
        <fullName evidence="1">Methyltransferase domain-containing protein</fullName>
    </recommendedName>
</protein>
<gene>
    <name evidence="2" type="ORF">A2Z86_11185</name>
</gene>
<accession>A0A1F5YI86</accession>
<evidence type="ECO:0000313" key="3">
    <source>
        <dbReference type="Proteomes" id="UP000176992"/>
    </source>
</evidence>
<dbReference type="Pfam" id="PF13649">
    <property type="entry name" value="Methyltransf_25"/>
    <property type="match status" value="1"/>
</dbReference>
<proteinExistence type="predicted"/>
<evidence type="ECO:0000313" key="2">
    <source>
        <dbReference type="EMBL" id="OGF99666.1"/>
    </source>
</evidence>
<feature type="domain" description="Methyltransferase" evidence="1">
    <location>
        <begin position="44"/>
        <end position="139"/>
    </location>
</feature>
<comment type="caution">
    <text evidence="2">The sequence shown here is derived from an EMBL/GenBank/DDBJ whole genome shotgun (WGS) entry which is preliminary data.</text>
</comment>
<dbReference type="CDD" id="cd02440">
    <property type="entry name" value="AdoMet_MTases"/>
    <property type="match status" value="1"/>
</dbReference>
<sequence length="254" mass="29623">MFRDLHRRIIRKWKTYAPERWWGDYTDIRFYLAERLTGLKGEKILDAGCNMGIMASEAAAAGNTVVGLELNPLPLNSYRAMFRDLGLPALAVNGSWRDLMFREGSFDILVLGWVLYCDRSAEEKSRSLSKLLKLLRPGGRVYFVEANRLCPIQGRGADCFWTIEEARLFFEAHGLEIREMLGWNPLPSLLFWLPLSLKMRIPQIILLCLYPPARLVQYLPGWYALFRFLGRFRRLWRFCRTYYICAEKLQAPNA</sequence>
<dbReference type="Gene3D" id="3.40.50.150">
    <property type="entry name" value="Vaccinia Virus protein VP39"/>
    <property type="match status" value="1"/>
</dbReference>
<dbReference type="InterPro" id="IPR029063">
    <property type="entry name" value="SAM-dependent_MTases_sf"/>
</dbReference>
<dbReference type="Proteomes" id="UP000176992">
    <property type="component" value="Unassembled WGS sequence"/>
</dbReference>
<dbReference type="InterPro" id="IPR041698">
    <property type="entry name" value="Methyltransf_25"/>
</dbReference>
<dbReference type="EMBL" id="MFIV01000015">
    <property type="protein sequence ID" value="OGF99666.1"/>
    <property type="molecule type" value="Genomic_DNA"/>
</dbReference>
<name>A0A1F5YI86_9BACT</name>
<evidence type="ECO:0000259" key="1">
    <source>
        <dbReference type="Pfam" id="PF13649"/>
    </source>
</evidence>
<dbReference type="AlphaFoldDB" id="A0A1F5YI86"/>
<dbReference type="SUPFAM" id="SSF53335">
    <property type="entry name" value="S-adenosyl-L-methionine-dependent methyltransferases"/>
    <property type="match status" value="1"/>
</dbReference>
<reference evidence="2 3" key="1">
    <citation type="journal article" date="2016" name="Nat. Commun.">
        <title>Thousands of microbial genomes shed light on interconnected biogeochemical processes in an aquifer system.</title>
        <authorList>
            <person name="Anantharaman K."/>
            <person name="Brown C.T."/>
            <person name="Hug L.A."/>
            <person name="Sharon I."/>
            <person name="Castelle C.J."/>
            <person name="Probst A.J."/>
            <person name="Thomas B.C."/>
            <person name="Singh A."/>
            <person name="Wilkins M.J."/>
            <person name="Karaoz U."/>
            <person name="Brodie E.L."/>
            <person name="Williams K.H."/>
            <person name="Hubbard S.S."/>
            <person name="Banfield J.F."/>
        </authorList>
    </citation>
    <scope>NUCLEOTIDE SEQUENCE [LARGE SCALE GENOMIC DNA]</scope>
</reference>